<evidence type="ECO:0000313" key="10">
    <source>
        <dbReference type="Proteomes" id="UP000008701"/>
    </source>
</evidence>
<organism evidence="9 10">
    <name type="scientific">Chlorobium phaeobacteroides (strain DSM 266 / SMG 266 / 2430)</name>
    <dbReference type="NCBI Taxonomy" id="290317"/>
    <lineage>
        <taxon>Bacteria</taxon>
        <taxon>Pseudomonadati</taxon>
        <taxon>Chlorobiota</taxon>
        <taxon>Chlorobiia</taxon>
        <taxon>Chlorobiales</taxon>
        <taxon>Chlorobiaceae</taxon>
        <taxon>Chlorobium/Pelodictyon group</taxon>
        <taxon>Chlorobium</taxon>
    </lineage>
</organism>
<proteinExistence type="inferred from homology"/>
<evidence type="ECO:0000256" key="2">
    <source>
        <dbReference type="ARBA" id="ARBA00007613"/>
    </source>
</evidence>
<evidence type="ECO:0000256" key="4">
    <source>
        <dbReference type="ARBA" id="ARBA00022452"/>
    </source>
</evidence>
<dbReference type="InterPro" id="IPR010130">
    <property type="entry name" value="T1SS_OMP_TolC"/>
</dbReference>
<evidence type="ECO:0000256" key="5">
    <source>
        <dbReference type="ARBA" id="ARBA00022692"/>
    </source>
</evidence>
<dbReference type="eggNOG" id="COG1538">
    <property type="taxonomic scope" value="Bacteria"/>
</dbReference>
<name>A1BHI4_CHLPD</name>
<dbReference type="STRING" id="290317.Cpha266_1845"/>
<dbReference type="Pfam" id="PF02321">
    <property type="entry name" value="OEP"/>
    <property type="match status" value="2"/>
</dbReference>
<dbReference type="PANTHER" id="PTHR30026:SF22">
    <property type="entry name" value="OUTER MEMBRANE EFFLUX PROTEIN"/>
    <property type="match status" value="1"/>
</dbReference>
<evidence type="ECO:0000313" key="9">
    <source>
        <dbReference type="EMBL" id="ABL65861.1"/>
    </source>
</evidence>
<keyword evidence="10" id="KW-1185">Reference proteome</keyword>
<keyword evidence="8" id="KW-0732">Signal</keyword>
<feature type="chain" id="PRO_5002632603" evidence="8">
    <location>
        <begin position="30"/>
        <end position="471"/>
    </location>
</feature>
<feature type="signal peptide" evidence="8">
    <location>
        <begin position="1"/>
        <end position="29"/>
    </location>
</feature>
<keyword evidence="3" id="KW-0813">Transport</keyword>
<dbReference type="EMBL" id="CP000492">
    <property type="protein sequence ID" value="ABL65861.1"/>
    <property type="molecule type" value="Genomic_DNA"/>
</dbReference>
<comment type="subcellular location">
    <subcellularLocation>
        <location evidence="1">Cell outer membrane</location>
    </subcellularLocation>
</comment>
<keyword evidence="7" id="KW-0998">Cell outer membrane</keyword>
<evidence type="ECO:0000256" key="7">
    <source>
        <dbReference type="ARBA" id="ARBA00023237"/>
    </source>
</evidence>
<keyword evidence="5" id="KW-0812">Transmembrane</keyword>
<evidence type="ECO:0000256" key="6">
    <source>
        <dbReference type="ARBA" id="ARBA00023136"/>
    </source>
</evidence>
<dbReference type="KEGG" id="cph:Cpha266_1845"/>
<reference evidence="9 10" key="1">
    <citation type="submission" date="2006-12" db="EMBL/GenBank/DDBJ databases">
        <title>Complete sequence of Chlorobium phaeobacteroides DSM 266.</title>
        <authorList>
            <consortium name="US DOE Joint Genome Institute"/>
            <person name="Copeland A."/>
            <person name="Lucas S."/>
            <person name="Lapidus A."/>
            <person name="Barry K."/>
            <person name="Detter J.C."/>
            <person name="Glavina del Rio T."/>
            <person name="Hammon N."/>
            <person name="Israni S."/>
            <person name="Pitluck S."/>
            <person name="Goltsman E."/>
            <person name="Schmutz J."/>
            <person name="Larimer F."/>
            <person name="Land M."/>
            <person name="Hauser L."/>
            <person name="Mikhailova N."/>
            <person name="Li T."/>
            <person name="Overmann J."/>
            <person name="Bryant D.A."/>
            <person name="Richardson P."/>
        </authorList>
    </citation>
    <scope>NUCLEOTIDE SEQUENCE [LARGE SCALE GENOMIC DNA]</scope>
    <source>
        <strain evidence="9 10">DSM 266</strain>
    </source>
</reference>
<dbReference type="AlphaFoldDB" id="A1BHI4"/>
<dbReference type="InterPro" id="IPR003423">
    <property type="entry name" value="OMP_efflux"/>
</dbReference>
<keyword evidence="4" id="KW-1134">Transmembrane beta strand</keyword>
<dbReference type="Gene3D" id="1.20.1600.10">
    <property type="entry name" value="Outer membrane efflux proteins (OEP)"/>
    <property type="match status" value="1"/>
</dbReference>
<dbReference type="NCBIfam" id="TIGR01844">
    <property type="entry name" value="type_I_sec_TolC"/>
    <property type="match status" value="1"/>
</dbReference>
<dbReference type="HOGENOM" id="CLU_012817_0_0_10"/>
<dbReference type="RefSeq" id="WP_011745668.1">
    <property type="nucleotide sequence ID" value="NC_008639.1"/>
</dbReference>
<evidence type="ECO:0000256" key="3">
    <source>
        <dbReference type="ARBA" id="ARBA00022448"/>
    </source>
</evidence>
<evidence type="ECO:0000256" key="8">
    <source>
        <dbReference type="SAM" id="SignalP"/>
    </source>
</evidence>
<dbReference type="OrthoDB" id="367883at2"/>
<accession>A1BHI4</accession>
<gene>
    <name evidence="9" type="ordered locus">Cpha266_1845</name>
</gene>
<comment type="similarity">
    <text evidence="2">Belongs to the outer membrane factor (OMF) (TC 1.B.17) family.</text>
</comment>
<dbReference type="GO" id="GO:0015288">
    <property type="term" value="F:porin activity"/>
    <property type="evidence" value="ECO:0007669"/>
    <property type="project" value="TreeGrafter"/>
</dbReference>
<dbReference type="SUPFAM" id="SSF56954">
    <property type="entry name" value="Outer membrane efflux proteins (OEP)"/>
    <property type="match status" value="1"/>
</dbReference>
<dbReference type="InterPro" id="IPR051906">
    <property type="entry name" value="TolC-like"/>
</dbReference>
<keyword evidence="6" id="KW-0472">Membrane</keyword>
<dbReference type="GO" id="GO:1990281">
    <property type="term" value="C:efflux pump complex"/>
    <property type="evidence" value="ECO:0007669"/>
    <property type="project" value="TreeGrafter"/>
</dbReference>
<sequence length="471" mass="53425" precursor="true">MKNTTKKNLKTLAAAVLLLCLGAPETAKAGPVTVREAVEKALNTNPEIKARFHAFRDVYEEQGVANGGYWPRIDATAGIGREWLRGENVTDKDYWRKGVRLELSQMLFDGFYTCNQVCRLKHSGQARYFEFMDTMESVGLESYRSYADVLRYREMVRLAKRNYDYHQEIFNQVSSRVRAGVGAGVDVSQISARVALAQSNYLTELSNLHDVTARFQRIIGELPEENMQAALLPTDGIPATASDALKDAYQHNPGFLATMSDINAAKHAVKVQESKFYPRLDFKARHDWSWDLDGIDGRQDESVVELVMTYNILNGGSDAAAVRQYREKMYRSVDMKDKAATDLRQTMTIAYNDRQIIGQQVRYLDAHRKNLDQVRVAYREQFNIGKRTLLDLLDTENEYYQAQRAYYNGFFDLTIANARALAGMGKLLTTMNVVRGELPSLKDINIPLPRVTDEDVPPVEIPVPVTMAKKF</sequence>
<dbReference type="Proteomes" id="UP000008701">
    <property type="component" value="Chromosome"/>
</dbReference>
<protein>
    <submittedName>
        <fullName evidence="9">Type I secretion outer membrane protein, TolC family</fullName>
    </submittedName>
</protein>
<dbReference type="PANTHER" id="PTHR30026">
    <property type="entry name" value="OUTER MEMBRANE PROTEIN TOLC"/>
    <property type="match status" value="1"/>
</dbReference>
<dbReference type="GO" id="GO:0009279">
    <property type="term" value="C:cell outer membrane"/>
    <property type="evidence" value="ECO:0007669"/>
    <property type="project" value="UniProtKB-SubCell"/>
</dbReference>
<evidence type="ECO:0000256" key="1">
    <source>
        <dbReference type="ARBA" id="ARBA00004442"/>
    </source>
</evidence>
<dbReference type="GO" id="GO:0015562">
    <property type="term" value="F:efflux transmembrane transporter activity"/>
    <property type="evidence" value="ECO:0007669"/>
    <property type="project" value="InterPro"/>
</dbReference>